<keyword evidence="8" id="KW-1185">Reference proteome</keyword>
<protein>
    <recommendedName>
        <fullName evidence="9">Mid2 domain-containing protein</fullName>
    </recommendedName>
</protein>
<comment type="caution">
    <text evidence="7">The sequence shown here is derived from an EMBL/GenBank/DDBJ whole genome shotgun (WGS) entry which is preliminary data.</text>
</comment>
<sequence length="211" mass="21415">MYCCGAVDSSCCDDDDQHYFVDPETGEVKHPSKATGASATASPTWWTVDSKALLAATSTSSALSSSATIASTTESSTSSASATATAPTTTFTPTNTSPPAKEEEKSSSLSAGAGAGIGIGAAAVVALVGGLAWWLLKRKKQHNAYEAPMAQHVEGASYTGGAYANEAKPNGGYYAHQGPPVSGNSSFAPQELDASVPAQEMQGNSARAMLK</sequence>
<feature type="compositionally biased region" description="Low complexity" evidence="5">
    <location>
        <begin position="70"/>
        <end position="99"/>
    </location>
</feature>
<comment type="subcellular location">
    <subcellularLocation>
        <location evidence="1">Membrane</location>
        <topology evidence="1">Single-pass membrane protein</topology>
    </subcellularLocation>
</comment>
<keyword evidence="4 6" id="KW-0472">Membrane</keyword>
<proteinExistence type="predicted"/>
<evidence type="ECO:0000256" key="6">
    <source>
        <dbReference type="SAM" id="Phobius"/>
    </source>
</evidence>
<organism evidence="7 8">
    <name type="scientific">Pseudopithomyces chartarum</name>
    <dbReference type="NCBI Taxonomy" id="1892770"/>
    <lineage>
        <taxon>Eukaryota</taxon>
        <taxon>Fungi</taxon>
        <taxon>Dikarya</taxon>
        <taxon>Ascomycota</taxon>
        <taxon>Pezizomycotina</taxon>
        <taxon>Dothideomycetes</taxon>
        <taxon>Pleosporomycetidae</taxon>
        <taxon>Pleosporales</taxon>
        <taxon>Massarineae</taxon>
        <taxon>Didymosphaeriaceae</taxon>
        <taxon>Pseudopithomyces</taxon>
    </lineage>
</organism>
<dbReference type="PANTHER" id="PTHR15549:SF26">
    <property type="entry name" value="AXIAL BUDDING PATTERN PROTEIN 2-RELATED"/>
    <property type="match status" value="1"/>
</dbReference>
<name>A0AAN6RK56_9PLEO</name>
<accession>A0AAN6RK56</accession>
<keyword evidence="3 6" id="KW-1133">Transmembrane helix</keyword>
<evidence type="ECO:0000313" key="8">
    <source>
        <dbReference type="Proteomes" id="UP001280581"/>
    </source>
</evidence>
<dbReference type="Proteomes" id="UP001280581">
    <property type="component" value="Unassembled WGS sequence"/>
</dbReference>
<dbReference type="AlphaFoldDB" id="A0AAN6RK56"/>
<reference evidence="7 8" key="1">
    <citation type="submission" date="2021-02" db="EMBL/GenBank/DDBJ databases">
        <title>Genome assembly of Pseudopithomyces chartarum.</title>
        <authorList>
            <person name="Jauregui R."/>
            <person name="Singh J."/>
            <person name="Voisey C."/>
        </authorList>
    </citation>
    <scope>NUCLEOTIDE SEQUENCE [LARGE SCALE GENOMIC DNA]</scope>
    <source>
        <strain evidence="7 8">AGR01</strain>
    </source>
</reference>
<keyword evidence="2 6" id="KW-0812">Transmembrane</keyword>
<dbReference type="EMBL" id="WVTA01000004">
    <property type="protein sequence ID" value="KAK3214041.1"/>
    <property type="molecule type" value="Genomic_DNA"/>
</dbReference>
<evidence type="ECO:0000313" key="7">
    <source>
        <dbReference type="EMBL" id="KAK3214041.1"/>
    </source>
</evidence>
<evidence type="ECO:0000256" key="2">
    <source>
        <dbReference type="ARBA" id="ARBA00022692"/>
    </source>
</evidence>
<feature type="region of interest" description="Disordered" evidence="5">
    <location>
        <begin position="70"/>
        <end position="110"/>
    </location>
</feature>
<gene>
    <name evidence="7" type="ORF">GRF29_28g1811316</name>
</gene>
<dbReference type="PANTHER" id="PTHR15549">
    <property type="entry name" value="PAIRED IMMUNOGLOBULIN-LIKE TYPE 2 RECEPTOR"/>
    <property type="match status" value="1"/>
</dbReference>
<evidence type="ECO:0000256" key="4">
    <source>
        <dbReference type="ARBA" id="ARBA00023136"/>
    </source>
</evidence>
<dbReference type="GO" id="GO:0071944">
    <property type="term" value="C:cell periphery"/>
    <property type="evidence" value="ECO:0007669"/>
    <property type="project" value="UniProtKB-ARBA"/>
</dbReference>
<dbReference type="InterPro" id="IPR051694">
    <property type="entry name" value="Immunoregulatory_rcpt-like"/>
</dbReference>
<feature type="transmembrane region" description="Helical" evidence="6">
    <location>
        <begin position="113"/>
        <end position="136"/>
    </location>
</feature>
<evidence type="ECO:0000256" key="3">
    <source>
        <dbReference type="ARBA" id="ARBA00022989"/>
    </source>
</evidence>
<evidence type="ECO:0008006" key="9">
    <source>
        <dbReference type="Google" id="ProtNLM"/>
    </source>
</evidence>
<evidence type="ECO:0000256" key="1">
    <source>
        <dbReference type="ARBA" id="ARBA00004167"/>
    </source>
</evidence>
<dbReference type="GO" id="GO:0016020">
    <property type="term" value="C:membrane"/>
    <property type="evidence" value="ECO:0007669"/>
    <property type="project" value="UniProtKB-SubCell"/>
</dbReference>
<evidence type="ECO:0000256" key="5">
    <source>
        <dbReference type="SAM" id="MobiDB-lite"/>
    </source>
</evidence>